<organism evidence="8 9">
    <name type="scientific">Rhododendron griersonianum</name>
    <dbReference type="NCBI Taxonomy" id="479676"/>
    <lineage>
        <taxon>Eukaryota</taxon>
        <taxon>Viridiplantae</taxon>
        <taxon>Streptophyta</taxon>
        <taxon>Embryophyta</taxon>
        <taxon>Tracheophyta</taxon>
        <taxon>Spermatophyta</taxon>
        <taxon>Magnoliopsida</taxon>
        <taxon>eudicotyledons</taxon>
        <taxon>Gunneridae</taxon>
        <taxon>Pentapetalae</taxon>
        <taxon>asterids</taxon>
        <taxon>Ericales</taxon>
        <taxon>Ericaceae</taxon>
        <taxon>Ericoideae</taxon>
        <taxon>Rhodoreae</taxon>
        <taxon>Rhododendron</taxon>
    </lineage>
</organism>
<dbReference type="Pfam" id="PF09368">
    <property type="entry name" value="Sas10"/>
    <property type="match status" value="1"/>
</dbReference>
<feature type="coiled-coil region" evidence="5">
    <location>
        <begin position="274"/>
        <end position="301"/>
    </location>
</feature>
<feature type="region of interest" description="Disordered" evidence="6">
    <location>
        <begin position="567"/>
        <end position="598"/>
    </location>
</feature>
<sequence>MGRGRKGPKGDSRNPKKRATKHDVAPDCDMMDDEIDALIEKARLGDRLGEARREATLQRLRGVRRGELRGGERLVVHKQRDVIPLNISDDIGASDEDDEHLVFDIQDEDEEEDEDIEDDTRLTGTAAKMARTQRYLQAKIGGVEDEMHDDVEDEEKQRVVWGRFEYFHKADNMDYELQSSDDDDPAAEEAEVLRLRKENAKSLSLEDFGLEDVSQDESNGEPTLEEVLVKGKAAPKASAGREAHDGPGSVYEEVEKDLNALSKEEQMDVVYSSAPELVGLLSELNDALEELENKVNPLLSKVKERGNAMKGGMHYLEVKQLLLLAYCQSITFYLLLKAEGQPIRDHPVIARLVEIKNLLDKLKQLDGNLPSELEDILSKKDQTVLKSLREDVAPTSDSLNNFNKPVVRQETTVITHEEIHKPKVDSSKDIESNGKRRKHLTQSDHIGVQSMEMFKVRAALEEKLKQKCIFGSIASKRDKVQKRSRLLNGQLETIDDFDDDAADLGKGTAGMSKGHATSMSSSKPSQLVIRQSKKTKIISGDDDLPKRDDIGERRRKHELRVLAGAEVESGDEVGDGPGTLGSDEDKNMECGESESEDDLYKQVKQQRASKLAAKSKITVSIPPMPEEALVDGKRHITYQMEKNRGLTRARKKAKKNPRKNYKNKHAKAVVRRKGQVRDIKKPAGPYGGEASGINAGISRSIRFKS</sequence>
<feature type="region of interest" description="Disordered" evidence="6">
    <location>
        <begin position="642"/>
        <end position="705"/>
    </location>
</feature>
<dbReference type="InterPro" id="IPR018972">
    <property type="entry name" value="Sas10_C_dom"/>
</dbReference>
<dbReference type="InterPro" id="IPR007146">
    <property type="entry name" value="Sas10/Utp3/C1D"/>
</dbReference>
<evidence type="ECO:0000256" key="6">
    <source>
        <dbReference type="SAM" id="MobiDB-lite"/>
    </source>
</evidence>
<accession>A0AAV6HTU4</accession>
<dbReference type="GO" id="GO:0032040">
    <property type="term" value="C:small-subunit processome"/>
    <property type="evidence" value="ECO:0007669"/>
    <property type="project" value="TreeGrafter"/>
</dbReference>
<feature type="region of interest" description="Disordered" evidence="6">
    <location>
        <begin position="1"/>
        <end position="27"/>
    </location>
</feature>
<evidence type="ECO:0000259" key="7">
    <source>
        <dbReference type="Pfam" id="PF09368"/>
    </source>
</evidence>
<feature type="compositionally biased region" description="Basic residues" evidence="6">
    <location>
        <begin position="645"/>
        <end position="674"/>
    </location>
</feature>
<evidence type="ECO:0000256" key="4">
    <source>
        <dbReference type="ARBA" id="ARBA00023242"/>
    </source>
</evidence>
<dbReference type="PANTHER" id="PTHR13237:SF8">
    <property type="entry name" value="SOMETHING ABOUT SILENCING PROTEIN 10"/>
    <property type="match status" value="1"/>
</dbReference>
<feature type="domain" description="Sas10 C-terminal" evidence="7">
    <location>
        <begin position="631"/>
        <end position="703"/>
    </location>
</feature>
<dbReference type="Proteomes" id="UP000823749">
    <property type="component" value="Chromosome 13"/>
</dbReference>
<keyword evidence="5" id="KW-0175">Coiled coil</keyword>
<feature type="region of interest" description="Disordered" evidence="6">
    <location>
        <begin position="422"/>
        <end position="441"/>
    </location>
</feature>
<evidence type="ECO:0000256" key="2">
    <source>
        <dbReference type="ARBA" id="ARBA00010979"/>
    </source>
</evidence>
<keyword evidence="4" id="KW-0539">Nucleus</keyword>
<feature type="region of interest" description="Disordered" evidence="6">
    <location>
        <begin position="506"/>
        <end position="552"/>
    </location>
</feature>
<reference evidence="8 9" key="1">
    <citation type="submission" date="2020-08" db="EMBL/GenBank/DDBJ databases">
        <title>Plant Genome Project.</title>
        <authorList>
            <person name="Zhang R.-G."/>
        </authorList>
    </citation>
    <scope>NUCLEOTIDE SEQUENCE [LARGE SCALE GENOMIC DNA]</scope>
    <source>
        <strain evidence="8">WSP0</strain>
        <tissue evidence="8">Leaf</tissue>
    </source>
</reference>
<evidence type="ECO:0000256" key="3">
    <source>
        <dbReference type="ARBA" id="ARBA00022553"/>
    </source>
</evidence>
<evidence type="ECO:0000256" key="1">
    <source>
        <dbReference type="ARBA" id="ARBA00004123"/>
    </source>
</evidence>
<feature type="compositionally biased region" description="Basic and acidic residues" evidence="6">
    <location>
        <begin position="422"/>
        <end position="434"/>
    </location>
</feature>
<comment type="subcellular location">
    <subcellularLocation>
        <location evidence="1">Nucleus</location>
    </subcellularLocation>
</comment>
<protein>
    <recommendedName>
        <fullName evidence="7">Sas10 C-terminal domain-containing protein</fullName>
    </recommendedName>
</protein>
<evidence type="ECO:0000313" key="8">
    <source>
        <dbReference type="EMBL" id="KAG5517180.1"/>
    </source>
</evidence>
<dbReference type="GO" id="GO:0000462">
    <property type="term" value="P:maturation of SSU-rRNA from tricistronic rRNA transcript (SSU-rRNA, 5.8S rRNA, LSU-rRNA)"/>
    <property type="evidence" value="ECO:0007669"/>
    <property type="project" value="TreeGrafter"/>
</dbReference>
<gene>
    <name evidence="8" type="ORF">RHGRI_037818</name>
</gene>
<name>A0AAV6HTU4_9ERIC</name>
<feature type="compositionally biased region" description="Polar residues" evidence="6">
    <location>
        <begin position="515"/>
        <end position="529"/>
    </location>
</feature>
<keyword evidence="3" id="KW-0597">Phosphoprotein</keyword>
<comment type="caution">
    <text evidence="8">The sequence shown here is derived from an EMBL/GenBank/DDBJ whole genome shotgun (WGS) entry which is preliminary data.</text>
</comment>
<comment type="similarity">
    <text evidence="2">Belongs to the SAS10 family.</text>
</comment>
<dbReference type="EMBL" id="JACTNZ010000013">
    <property type="protein sequence ID" value="KAG5517180.1"/>
    <property type="molecule type" value="Genomic_DNA"/>
</dbReference>
<dbReference type="Pfam" id="PF04000">
    <property type="entry name" value="Sas10_Utp3"/>
    <property type="match status" value="1"/>
</dbReference>
<evidence type="ECO:0000256" key="5">
    <source>
        <dbReference type="SAM" id="Coils"/>
    </source>
</evidence>
<dbReference type="AlphaFoldDB" id="A0AAV6HTU4"/>
<dbReference type="PANTHER" id="PTHR13237">
    <property type="entry name" value="SOMETHING ABOUT SILENCING PROTEIN 10-RELATED"/>
    <property type="match status" value="1"/>
</dbReference>
<keyword evidence="9" id="KW-1185">Reference proteome</keyword>
<proteinExistence type="inferred from homology"/>
<evidence type="ECO:0000313" key="9">
    <source>
        <dbReference type="Proteomes" id="UP000823749"/>
    </source>
</evidence>
<feature type="compositionally biased region" description="Basic and acidic residues" evidence="6">
    <location>
        <begin position="543"/>
        <end position="552"/>
    </location>
</feature>